<evidence type="ECO:0000256" key="7">
    <source>
        <dbReference type="ARBA" id="ARBA00048807"/>
    </source>
</evidence>
<evidence type="ECO:0000256" key="1">
    <source>
        <dbReference type="ARBA" id="ARBA00005061"/>
    </source>
</evidence>
<organism evidence="9 10">
    <name type="scientific">Fulvivirga kasyanovii</name>
    <dbReference type="NCBI Taxonomy" id="396812"/>
    <lineage>
        <taxon>Bacteria</taxon>
        <taxon>Pseudomonadati</taxon>
        <taxon>Bacteroidota</taxon>
        <taxon>Cytophagia</taxon>
        <taxon>Cytophagales</taxon>
        <taxon>Fulvivirgaceae</taxon>
        <taxon>Fulvivirga</taxon>
    </lineage>
</organism>
<evidence type="ECO:0000313" key="10">
    <source>
        <dbReference type="Proteomes" id="UP000798808"/>
    </source>
</evidence>
<dbReference type="PIRSF" id="PIRSF006113">
    <property type="entry name" value="PTP_synth"/>
    <property type="match status" value="1"/>
</dbReference>
<keyword evidence="10" id="KW-1185">Reference proteome</keyword>
<dbReference type="InterPro" id="IPR007115">
    <property type="entry name" value="6-PTP_synth/QueD"/>
</dbReference>
<dbReference type="PANTHER" id="PTHR12589:SF7">
    <property type="entry name" value="6-PYRUVOYL TETRAHYDROBIOPTERIN SYNTHASE"/>
    <property type="match status" value="1"/>
</dbReference>
<keyword evidence="6 8" id="KW-0456">Lyase</keyword>
<dbReference type="EMBL" id="SMLW01000421">
    <property type="protein sequence ID" value="MTI24486.1"/>
    <property type="molecule type" value="Genomic_DNA"/>
</dbReference>
<dbReference type="PANTHER" id="PTHR12589">
    <property type="entry name" value="PYRUVOYL TETRAHYDROBIOPTERIN SYNTHASE"/>
    <property type="match status" value="1"/>
</dbReference>
<comment type="caution">
    <text evidence="9">The sequence shown here is derived from an EMBL/GenBank/DDBJ whole genome shotgun (WGS) entry which is preliminary data.</text>
</comment>
<evidence type="ECO:0000313" key="9">
    <source>
        <dbReference type="EMBL" id="MTI24486.1"/>
    </source>
</evidence>
<sequence>MTKDFTFEMAHALSEYKGKCYNIHGHSYGLSVTVKGKPLDREGYPESGMVMDFSTLKRIVNEEIIEPFDHAFVVNHHDRRFTYLPKATKMLIVKYQPTCESMVIDFAERLQKALPEGITLQRLLLRETATSYAEWYAEDNTDLK</sequence>
<dbReference type="Gene3D" id="3.30.479.10">
    <property type="entry name" value="6-pyruvoyl tetrahydropterin synthase/QueD"/>
    <property type="match status" value="1"/>
</dbReference>
<evidence type="ECO:0000256" key="3">
    <source>
        <dbReference type="ARBA" id="ARBA00018141"/>
    </source>
</evidence>
<evidence type="ECO:0000256" key="2">
    <source>
        <dbReference type="ARBA" id="ARBA00008900"/>
    </source>
</evidence>
<reference evidence="9 10" key="1">
    <citation type="submission" date="2019-02" db="EMBL/GenBank/DDBJ databases">
        <authorList>
            <person name="Goldberg S.R."/>
            <person name="Haltli B.A."/>
            <person name="Correa H."/>
            <person name="Russell K.G."/>
        </authorList>
    </citation>
    <scope>NUCLEOTIDE SEQUENCE [LARGE SCALE GENOMIC DNA]</scope>
    <source>
        <strain evidence="9 10">JCM 16186</strain>
    </source>
</reference>
<dbReference type="SUPFAM" id="SSF55620">
    <property type="entry name" value="Tetrahydrobiopterin biosynthesis enzymes-like"/>
    <property type="match status" value="1"/>
</dbReference>
<accession>A0ABW9RKI4</accession>
<dbReference type="InterPro" id="IPR038418">
    <property type="entry name" value="6-PTP_synth/QueD_sf"/>
</dbReference>
<comment type="catalytic activity">
    <reaction evidence="7 8">
        <text>7,8-dihydroneopterin 3'-triphosphate + H2O = 6-carboxy-5,6,7,8-tetrahydropterin + triphosphate + acetaldehyde + 2 H(+)</text>
        <dbReference type="Rhea" id="RHEA:27966"/>
        <dbReference type="ChEBI" id="CHEBI:15343"/>
        <dbReference type="ChEBI" id="CHEBI:15377"/>
        <dbReference type="ChEBI" id="CHEBI:15378"/>
        <dbReference type="ChEBI" id="CHEBI:18036"/>
        <dbReference type="ChEBI" id="CHEBI:58462"/>
        <dbReference type="ChEBI" id="CHEBI:61032"/>
        <dbReference type="EC" id="4.1.2.50"/>
    </reaction>
</comment>
<dbReference type="EC" id="4.-.-.-" evidence="8"/>
<comment type="similarity">
    <text evidence="2 8">Belongs to the PTPS family. QueD subfamily.</text>
</comment>
<keyword evidence="4 8" id="KW-0479">Metal-binding</keyword>
<evidence type="ECO:0000256" key="6">
    <source>
        <dbReference type="ARBA" id="ARBA00023239"/>
    </source>
</evidence>
<proteinExistence type="inferred from homology"/>
<evidence type="ECO:0000256" key="5">
    <source>
        <dbReference type="ARBA" id="ARBA00022833"/>
    </source>
</evidence>
<comment type="pathway">
    <text evidence="1 8">Purine metabolism; 7-cyano-7-deazaguanine biosynthesis.</text>
</comment>
<protein>
    <recommendedName>
        <fullName evidence="3 8">6-carboxy-5,6,7,8-tetrahydropterin synthase</fullName>
        <ecNumber evidence="8">4.-.-.-</ecNumber>
    </recommendedName>
</protein>
<dbReference type="Proteomes" id="UP000798808">
    <property type="component" value="Unassembled WGS sequence"/>
</dbReference>
<evidence type="ECO:0000256" key="4">
    <source>
        <dbReference type="ARBA" id="ARBA00022723"/>
    </source>
</evidence>
<gene>
    <name evidence="9" type="ORF">E1163_05955</name>
</gene>
<dbReference type="Pfam" id="PF01242">
    <property type="entry name" value="PTPS"/>
    <property type="match status" value="1"/>
</dbReference>
<evidence type="ECO:0000256" key="8">
    <source>
        <dbReference type="PIRNR" id="PIRNR006113"/>
    </source>
</evidence>
<name>A0ABW9RKI4_9BACT</name>
<keyword evidence="5 8" id="KW-0862">Zinc</keyword>
<comment type="cofactor">
    <cofactor evidence="8">
        <name>Zn(2+)</name>
        <dbReference type="ChEBI" id="CHEBI:29105"/>
    </cofactor>
    <text evidence="8">Binds 1 zinc ion per subunit.</text>
</comment>
<keyword evidence="8" id="KW-0671">Queuosine biosynthesis</keyword>